<proteinExistence type="predicted"/>
<accession>F4QG82</accession>
<dbReference type="RefSeq" id="WP_006271585.1">
    <property type="nucleotide sequence ID" value="NZ_GL883077.1"/>
</dbReference>
<gene>
    <name evidence="1" type="ORF">ABI_08460</name>
</gene>
<dbReference type="STRING" id="715226.ABI_08460"/>
<protein>
    <submittedName>
        <fullName evidence="1">Uncharacterized protein</fullName>
    </submittedName>
</protein>
<dbReference type="HOGENOM" id="CLU_2912421_0_0_5"/>
<dbReference type="EMBL" id="GL883077">
    <property type="protein sequence ID" value="EGF92410.1"/>
    <property type="molecule type" value="Genomic_DNA"/>
</dbReference>
<sequence>MEKTGIRYFGSDVVYGEACEPLSPDSLVIATMKQGGRVTTAAGDLDLMGMNRDNYPVSYTP</sequence>
<reference evidence="2" key="1">
    <citation type="submission" date="2011-03" db="EMBL/GenBank/DDBJ databases">
        <title>Draft genome sequence of Brevundimonas diminuta.</title>
        <authorList>
            <person name="Brown P.J.B."/>
            <person name="Buechlein A."/>
            <person name="Hemmerich C."/>
            <person name="Brun Y.V."/>
        </authorList>
    </citation>
    <scope>NUCLEOTIDE SEQUENCE [LARGE SCALE GENOMIC DNA]</scope>
    <source>
        <strain evidence="2">C19</strain>
    </source>
</reference>
<evidence type="ECO:0000313" key="1">
    <source>
        <dbReference type="EMBL" id="EGF92410.1"/>
    </source>
</evidence>
<evidence type="ECO:0000313" key="2">
    <source>
        <dbReference type="Proteomes" id="UP000006512"/>
    </source>
</evidence>
<dbReference type="AlphaFoldDB" id="F4QG82"/>
<keyword evidence="2" id="KW-1185">Reference proteome</keyword>
<dbReference type="Proteomes" id="UP000006512">
    <property type="component" value="Unassembled WGS sequence"/>
</dbReference>
<name>F4QG82_9CAUL</name>
<organism evidence="1 2">
    <name type="scientific">Asticcacaulis biprosthecium C19</name>
    <dbReference type="NCBI Taxonomy" id="715226"/>
    <lineage>
        <taxon>Bacteria</taxon>
        <taxon>Pseudomonadati</taxon>
        <taxon>Pseudomonadota</taxon>
        <taxon>Alphaproteobacteria</taxon>
        <taxon>Caulobacterales</taxon>
        <taxon>Caulobacteraceae</taxon>
        <taxon>Asticcacaulis</taxon>
    </lineage>
</organism>